<accession>A0ABM5M7T4</accession>
<sequence>MSISSIISISLGLDKLFLSKKEKKRRKLEVINALNEASNSIREILDLEENIEEMALVLESNYKKANDSLDKAKDLIRVYFSKRKANKTKEMYLRLSKLKVEIAYIRANEYEPEFIQEYMSELITALTDFIDAKDNYINQYF</sequence>
<name>A0ABM5M7T4_FRAST</name>
<keyword evidence="2" id="KW-1185">Reference proteome</keyword>
<evidence type="ECO:0000313" key="1">
    <source>
        <dbReference type="EMBL" id="AEI35227.1"/>
    </source>
</evidence>
<proteinExistence type="predicted"/>
<dbReference type="EMBL" id="CP002872">
    <property type="protein sequence ID" value="AEI35227.1"/>
    <property type="molecule type" value="Genomic_DNA"/>
</dbReference>
<dbReference type="RefSeq" id="WP_013922080.1">
    <property type="nucleotide sequence ID" value="NC_015696.1"/>
</dbReference>
<gene>
    <name evidence="1" type="ordered locus">F7308_0299</name>
</gene>
<reference evidence="1" key="1">
    <citation type="submission" date="2011-05" db="EMBL/GenBank/DDBJ databases">
        <authorList>
            <person name="Kuske C.R."/>
            <person name="Challacombe J.F."/>
            <person name="Siddaramappa S."/>
            <person name="Petersen J.M."/>
            <person name="Bruce D.C."/>
        </authorList>
    </citation>
    <scope>NUCLEOTIDE SEQUENCE</scope>
    <source>
        <strain evidence="1">TX077308</strain>
    </source>
</reference>
<evidence type="ECO:0000313" key="2">
    <source>
        <dbReference type="Proteomes" id="UP000000490"/>
    </source>
</evidence>
<dbReference type="Proteomes" id="UP000000490">
    <property type="component" value="Chromosome"/>
</dbReference>
<protein>
    <submittedName>
        <fullName evidence="1">Uncharacterized protein</fullName>
    </submittedName>
</protein>
<organism evidence="1 2">
    <name type="scientific">Francisella salina</name>
    <dbReference type="NCBI Taxonomy" id="573569"/>
    <lineage>
        <taxon>Bacteria</taxon>
        <taxon>Pseudomonadati</taxon>
        <taxon>Pseudomonadota</taxon>
        <taxon>Gammaproteobacteria</taxon>
        <taxon>Thiotrichales</taxon>
        <taxon>Francisellaceae</taxon>
        <taxon>Francisella</taxon>
    </lineage>
</organism>